<dbReference type="GO" id="GO:0046872">
    <property type="term" value="F:metal ion binding"/>
    <property type="evidence" value="ECO:0007669"/>
    <property type="project" value="UniProtKB-KW"/>
</dbReference>
<proteinExistence type="inferred from homology"/>
<dbReference type="Proteomes" id="UP000001568">
    <property type="component" value="Chromosome 1"/>
</dbReference>
<sequence length="355" mass="39455">MASVASQLPVLSLPREDADENSHRAFAAELCRTCHDVGFFYLSNHGVEQACDNVLDASRAFFALPLAEKKEIDYTRSRAFRGYMYDGAENTAGKPDRREQIEFGVECAETCATEGPYYERLKGPNQWPAQVPLRAPVEDFQNKMATLSRRIMTYLAIGLDLDGGYFDSMFGDEPNVQMKICRYPPSDGSVGEHSDTGILSFVVQDSVGGLQVQLHDSGEWIDAPPIDGTLVVNLGEMIQLITGGYFLATPHRVQNLNGSQARYSVPYFWNPELDYRVEFIESSILDSLVWHRPRPSDDSFRATGSHGGANRLISAYGENAFKSFARSHPVVMRRHHSDLVMNPDGSITSPSSSIL</sequence>
<dbReference type="Gramene" id="ABO93822">
    <property type="protein sequence ID" value="ABO93822"/>
    <property type="gene ID" value="OSTLU_39543"/>
</dbReference>
<dbReference type="InterPro" id="IPR027443">
    <property type="entry name" value="IPNS-like_sf"/>
</dbReference>
<dbReference type="Pfam" id="PF14226">
    <property type="entry name" value="DIOX_N"/>
    <property type="match status" value="1"/>
</dbReference>
<dbReference type="PROSITE" id="PS51471">
    <property type="entry name" value="FE2OG_OXY"/>
    <property type="match status" value="1"/>
</dbReference>
<dbReference type="GO" id="GO:0016491">
    <property type="term" value="F:oxidoreductase activity"/>
    <property type="evidence" value="ECO:0007669"/>
    <property type="project" value="UniProtKB-KW"/>
</dbReference>
<dbReference type="EMBL" id="CP000581">
    <property type="protein sequence ID" value="ABO93822.1"/>
    <property type="molecule type" value="Genomic_DNA"/>
</dbReference>
<dbReference type="PRINTS" id="PR00682">
    <property type="entry name" value="IPNSYNTHASE"/>
</dbReference>
<protein>
    <recommendedName>
        <fullName evidence="2">Fe2OG dioxygenase domain-containing protein</fullName>
    </recommendedName>
</protein>
<dbReference type="Pfam" id="PF03171">
    <property type="entry name" value="2OG-FeII_Oxy"/>
    <property type="match status" value="1"/>
</dbReference>
<dbReference type="InterPro" id="IPR044861">
    <property type="entry name" value="IPNS-like_FE2OG_OXY"/>
</dbReference>
<dbReference type="eggNOG" id="KOG0143">
    <property type="taxonomic scope" value="Eukaryota"/>
</dbReference>
<keyword evidence="1" id="KW-0408">Iron</keyword>
<evidence type="ECO:0000256" key="1">
    <source>
        <dbReference type="RuleBase" id="RU003682"/>
    </source>
</evidence>
<dbReference type="InterPro" id="IPR050231">
    <property type="entry name" value="Iron_ascorbate_oxido_reductase"/>
</dbReference>
<feature type="domain" description="Fe2OG dioxygenase" evidence="2">
    <location>
        <begin position="174"/>
        <end position="271"/>
    </location>
</feature>
<keyword evidence="1" id="KW-0479">Metal-binding</keyword>
<organism evidence="3 4">
    <name type="scientific">Ostreococcus lucimarinus (strain CCE9901)</name>
    <dbReference type="NCBI Taxonomy" id="436017"/>
    <lineage>
        <taxon>Eukaryota</taxon>
        <taxon>Viridiplantae</taxon>
        <taxon>Chlorophyta</taxon>
        <taxon>Mamiellophyceae</taxon>
        <taxon>Mamiellales</taxon>
        <taxon>Bathycoccaceae</taxon>
        <taxon>Ostreococcus</taxon>
    </lineage>
</organism>
<dbReference type="KEGG" id="olu:OSTLU_39543"/>
<dbReference type="OMA" id="SMHLMQA"/>
<evidence type="ECO:0000313" key="4">
    <source>
        <dbReference type="Proteomes" id="UP000001568"/>
    </source>
</evidence>
<dbReference type="InterPro" id="IPR026992">
    <property type="entry name" value="DIOX_N"/>
</dbReference>
<dbReference type="AlphaFoldDB" id="A4RR92"/>
<dbReference type="Gene3D" id="2.60.120.330">
    <property type="entry name" value="B-lactam Antibiotic, Isopenicillin N Synthase, Chain"/>
    <property type="match status" value="1"/>
</dbReference>
<name>A4RR92_OSTLU</name>
<evidence type="ECO:0000259" key="2">
    <source>
        <dbReference type="PROSITE" id="PS51471"/>
    </source>
</evidence>
<dbReference type="HOGENOM" id="CLU_010119_6_3_1"/>
<keyword evidence="4" id="KW-1185">Reference proteome</keyword>
<dbReference type="RefSeq" id="XP_001415530.1">
    <property type="nucleotide sequence ID" value="XM_001415493.1"/>
</dbReference>
<evidence type="ECO:0000313" key="3">
    <source>
        <dbReference type="EMBL" id="ABO93822.1"/>
    </source>
</evidence>
<accession>A4RR92</accession>
<comment type="similarity">
    <text evidence="1">Belongs to the iron/ascorbate-dependent oxidoreductase family.</text>
</comment>
<dbReference type="SUPFAM" id="SSF51197">
    <property type="entry name" value="Clavaminate synthase-like"/>
    <property type="match status" value="1"/>
</dbReference>
<reference evidence="3 4" key="1">
    <citation type="journal article" date="2007" name="Proc. Natl. Acad. Sci. U.S.A.">
        <title>The tiny eukaryote Ostreococcus provides genomic insights into the paradox of plankton speciation.</title>
        <authorList>
            <person name="Palenik B."/>
            <person name="Grimwood J."/>
            <person name="Aerts A."/>
            <person name="Rouze P."/>
            <person name="Salamov A."/>
            <person name="Putnam N."/>
            <person name="Dupont C."/>
            <person name="Jorgensen R."/>
            <person name="Derelle E."/>
            <person name="Rombauts S."/>
            <person name="Zhou K."/>
            <person name="Otillar R."/>
            <person name="Merchant S.S."/>
            <person name="Podell S."/>
            <person name="Gaasterland T."/>
            <person name="Napoli C."/>
            <person name="Gendler K."/>
            <person name="Manuell A."/>
            <person name="Tai V."/>
            <person name="Vallon O."/>
            <person name="Piganeau G."/>
            <person name="Jancek S."/>
            <person name="Heijde M."/>
            <person name="Jabbari K."/>
            <person name="Bowler C."/>
            <person name="Lohr M."/>
            <person name="Robbens S."/>
            <person name="Werner G."/>
            <person name="Dubchak I."/>
            <person name="Pazour G.J."/>
            <person name="Ren Q."/>
            <person name="Paulsen I."/>
            <person name="Delwiche C."/>
            <person name="Schmutz J."/>
            <person name="Rokhsar D."/>
            <person name="Van de Peer Y."/>
            <person name="Moreau H."/>
            <person name="Grigoriev I.V."/>
        </authorList>
    </citation>
    <scope>NUCLEOTIDE SEQUENCE [LARGE SCALE GENOMIC DNA]</scope>
    <source>
        <strain evidence="3 4">CCE9901</strain>
    </source>
</reference>
<dbReference type="InterPro" id="IPR005123">
    <property type="entry name" value="Oxoglu/Fe-dep_dioxygenase_dom"/>
</dbReference>
<keyword evidence="1" id="KW-0560">Oxidoreductase</keyword>
<gene>
    <name evidence="3" type="ORF">OSTLU_39543</name>
</gene>
<dbReference type="OrthoDB" id="498272at2759"/>
<dbReference type="PANTHER" id="PTHR47990">
    <property type="entry name" value="2-OXOGLUTARATE (2OG) AND FE(II)-DEPENDENT OXYGENASE SUPERFAMILY PROTEIN-RELATED"/>
    <property type="match status" value="1"/>
</dbReference>
<dbReference type="GeneID" id="4999924"/>